<reference evidence="1" key="1">
    <citation type="submission" date="2021-01" db="EMBL/GenBank/DDBJ databases">
        <authorList>
            <person name="Eckstrom K.M.E."/>
        </authorList>
    </citation>
    <scope>NUCLEOTIDE SEQUENCE</scope>
    <source>
        <strain evidence="1">UVCC 0001</strain>
    </source>
</reference>
<dbReference type="Proteomes" id="UP001255856">
    <property type="component" value="Unassembled WGS sequence"/>
</dbReference>
<sequence length="226" mass="24685">MAAVMERTATPQGGVLTLAYGGFPPSLVDLKSRLAANIQGLKPEQPGSLWPKTTIGCLQDRARLTPDQLQSLLNLSAAHSQAFASFSDACLEVDRAEVVVYQSRSLERSLSLQSVPLQGRPLHLDANLPSREQQSNVQRVMAEAEAADYWIDVSKDGNRRAHYDGAALGVTLVHYIVEQGGQCRGSAQPVLDAIRAFRVAVDDALPDLYHWFDDEALHVTLRALIN</sequence>
<dbReference type="AlphaFoldDB" id="A0AAD9IIL1"/>
<evidence type="ECO:0000313" key="2">
    <source>
        <dbReference type="Proteomes" id="UP001255856"/>
    </source>
</evidence>
<evidence type="ECO:0000313" key="1">
    <source>
        <dbReference type="EMBL" id="KAK2078401.1"/>
    </source>
</evidence>
<gene>
    <name evidence="1" type="ORF">QBZ16_003241</name>
</gene>
<proteinExistence type="predicted"/>
<protein>
    <submittedName>
        <fullName evidence="1">Uncharacterized protein</fullName>
    </submittedName>
</protein>
<comment type="caution">
    <text evidence="1">The sequence shown here is derived from an EMBL/GenBank/DDBJ whole genome shotgun (WGS) entry which is preliminary data.</text>
</comment>
<name>A0AAD9IIL1_PROWI</name>
<dbReference type="EMBL" id="JASFZW010000004">
    <property type="protein sequence ID" value="KAK2078401.1"/>
    <property type="molecule type" value="Genomic_DNA"/>
</dbReference>
<keyword evidence="2" id="KW-1185">Reference proteome</keyword>
<accession>A0AAD9IIL1</accession>
<organism evidence="1 2">
    <name type="scientific">Prototheca wickerhamii</name>
    <dbReference type="NCBI Taxonomy" id="3111"/>
    <lineage>
        <taxon>Eukaryota</taxon>
        <taxon>Viridiplantae</taxon>
        <taxon>Chlorophyta</taxon>
        <taxon>core chlorophytes</taxon>
        <taxon>Trebouxiophyceae</taxon>
        <taxon>Chlorellales</taxon>
        <taxon>Chlorellaceae</taxon>
        <taxon>Prototheca</taxon>
    </lineage>
</organism>